<organism evidence="3 4">
    <name type="scientific">Cuniculiplasma divulgatum</name>
    <dbReference type="NCBI Taxonomy" id="1673428"/>
    <lineage>
        <taxon>Archaea</taxon>
        <taxon>Methanobacteriati</taxon>
        <taxon>Thermoplasmatota</taxon>
        <taxon>Thermoplasmata</taxon>
        <taxon>Thermoplasmatales</taxon>
        <taxon>Cuniculiplasmataceae</taxon>
        <taxon>Cuniculiplasma</taxon>
    </lineage>
</organism>
<proteinExistence type="predicted"/>
<dbReference type="PANTHER" id="PTHR13847:SF287">
    <property type="entry name" value="FAD-DEPENDENT OXIDOREDUCTASE DOMAIN-CONTAINING PROTEIN 1"/>
    <property type="match status" value="1"/>
</dbReference>
<dbReference type="PANTHER" id="PTHR13847">
    <property type="entry name" value="SARCOSINE DEHYDROGENASE-RELATED"/>
    <property type="match status" value="1"/>
</dbReference>
<evidence type="ECO:0000313" key="4">
    <source>
        <dbReference type="Proteomes" id="UP000195607"/>
    </source>
</evidence>
<evidence type="ECO:0000256" key="1">
    <source>
        <dbReference type="ARBA" id="ARBA00023002"/>
    </source>
</evidence>
<sequence>MSISSGETVIIGAGSTGTSIAYSMIRSGMKVNLVDMNGVASGNTGKSSGLVRSHYSNETVARMAKFSHEVLSNFSEIGYSGYTKTGMVYAFPEADIQSEKMNVEMLKRIGVEIGEIGSDRLKSFYDPINMENFDYITFEPESGYADPVATSNSFASRAGELGATININKKAKKIKKDESGTRVYFSDGTERVYDRVVMATNIWTNKLLRDSGVDESDLLPINASRHNVIYLRRPHLYAGPKPVLWDMAQLSYYKMEGDTITAVGSLDPELDKIQTDSEEEIFDEASEEFMEKYLGNISRRLPYMENAEYISTVSGRYDMTPDGEPIIDELFHLGLGDVYVCAGLSGHGFKLSPAIGNIVSDMIQGKKSRDCMFDWEIFNRKRFRDGRLIGRNHKDIGTLY</sequence>
<dbReference type="Gene3D" id="3.50.50.60">
    <property type="entry name" value="FAD/NAD(P)-binding domain"/>
    <property type="match status" value="1"/>
</dbReference>
<dbReference type="AlphaFoldDB" id="A0A1N5WQ39"/>
<dbReference type="GeneID" id="41589152"/>
<evidence type="ECO:0000313" key="3">
    <source>
        <dbReference type="EMBL" id="SIM86795.1"/>
    </source>
</evidence>
<dbReference type="EMBL" id="LT671858">
    <property type="protein sequence ID" value="SIM86795.1"/>
    <property type="molecule type" value="Genomic_DNA"/>
</dbReference>
<protein>
    <submittedName>
        <fullName evidence="3">FAD dependent oxidoreductase</fullName>
    </submittedName>
</protein>
<accession>A0A1N5WQ39</accession>
<dbReference type="GO" id="GO:0016491">
    <property type="term" value="F:oxidoreductase activity"/>
    <property type="evidence" value="ECO:0007669"/>
    <property type="project" value="UniProtKB-KW"/>
</dbReference>
<dbReference type="InterPro" id="IPR006076">
    <property type="entry name" value="FAD-dep_OxRdtase"/>
</dbReference>
<feature type="domain" description="FAD dependent oxidoreductase" evidence="2">
    <location>
        <begin position="8"/>
        <end position="362"/>
    </location>
</feature>
<dbReference type="Pfam" id="PF01266">
    <property type="entry name" value="DAO"/>
    <property type="match status" value="1"/>
</dbReference>
<dbReference type="GO" id="GO:0005737">
    <property type="term" value="C:cytoplasm"/>
    <property type="evidence" value="ECO:0007669"/>
    <property type="project" value="TreeGrafter"/>
</dbReference>
<dbReference type="Gene3D" id="3.30.9.10">
    <property type="entry name" value="D-Amino Acid Oxidase, subunit A, domain 2"/>
    <property type="match status" value="1"/>
</dbReference>
<reference evidence="3 4" key="1">
    <citation type="submission" date="2016-04" db="EMBL/GenBank/DDBJ databases">
        <authorList>
            <person name="Evans L.H."/>
            <person name="Alamgir A."/>
            <person name="Owens N."/>
            <person name="Weber N.D."/>
            <person name="Virtaneva K."/>
            <person name="Barbian K."/>
            <person name="Babar A."/>
            <person name="Rosenke K."/>
        </authorList>
    </citation>
    <scope>NUCLEOTIDE SEQUENCE [LARGE SCALE GENOMIC DNA]</scope>
    <source>
        <strain evidence="4">S5(T) (JCM 30642 \VKM B-2941)</strain>
    </source>
</reference>
<gene>
    <name evidence="3" type="ORF">CSP5_1916</name>
</gene>
<dbReference type="Proteomes" id="UP000195607">
    <property type="component" value="Chromosome I"/>
</dbReference>
<dbReference type="SUPFAM" id="SSF51905">
    <property type="entry name" value="FAD/NAD(P)-binding domain"/>
    <property type="match status" value="1"/>
</dbReference>
<keyword evidence="1" id="KW-0560">Oxidoreductase</keyword>
<dbReference type="InterPro" id="IPR036188">
    <property type="entry name" value="FAD/NAD-bd_sf"/>
</dbReference>
<name>A0A1N5WQ39_9ARCH</name>
<evidence type="ECO:0000259" key="2">
    <source>
        <dbReference type="Pfam" id="PF01266"/>
    </source>
</evidence>
<dbReference type="RefSeq" id="WP_172399465.1">
    <property type="nucleotide sequence ID" value="NZ_LT671858.1"/>
</dbReference>